<dbReference type="Proteomes" id="UP001445076">
    <property type="component" value="Unassembled WGS sequence"/>
</dbReference>
<proteinExistence type="predicted"/>
<comment type="caution">
    <text evidence="3">The sequence shown here is derived from an EMBL/GenBank/DDBJ whole genome shotgun (WGS) entry which is preliminary data.</text>
</comment>
<evidence type="ECO:0000256" key="2">
    <source>
        <dbReference type="SAM" id="MobiDB-lite"/>
    </source>
</evidence>
<gene>
    <name evidence="3" type="ORF">OTU49_001305</name>
</gene>
<feature type="region of interest" description="Disordered" evidence="2">
    <location>
        <begin position="304"/>
        <end position="352"/>
    </location>
</feature>
<feature type="region of interest" description="Disordered" evidence="2">
    <location>
        <begin position="375"/>
        <end position="404"/>
    </location>
</feature>
<keyword evidence="1" id="KW-0597">Phosphoprotein</keyword>
<dbReference type="PANTHER" id="PTHR14972:SF8">
    <property type="entry name" value="GLUCOCORTICOID-INDUCED TRANSCRIPT 1 PROTEIN-LIKE ISOFORM X1"/>
    <property type="match status" value="1"/>
</dbReference>
<reference evidence="3 4" key="1">
    <citation type="journal article" date="2024" name="BMC Genomics">
        <title>Genome assembly of redclaw crayfish (Cherax quadricarinatus) provides insights into its immune adaptation and hypoxia tolerance.</title>
        <authorList>
            <person name="Liu Z."/>
            <person name="Zheng J."/>
            <person name="Li H."/>
            <person name="Fang K."/>
            <person name="Wang S."/>
            <person name="He J."/>
            <person name="Zhou D."/>
            <person name="Weng S."/>
            <person name="Chi M."/>
            <person name="Gu Z."/>
            <person name="He J."/>
            <person name="Li F."/>
            <person name="Wang M."/>
        </authorList>
    </citation>
    <scope>NUCLEOTIDE SEQUENCE [LARGE SCALE GENOMIC DNA]</scope>
    <source>
        <strain evidence="3">ZL_2023a</strain>
    </source>
</reference>
<accession>A0AAW0YAH1</accession>
<evidence type="ECO:0000313" key="4">
    <source>
        <dbReference type="Proteomes" id="UP001445076"/>
    </source>
</evidence>
<evidence type="ECO:0000313" key="3">
    <source>
        <dbReference type="EMBL" id="KAK8753720.1"/>
    </source>
</evidence>
<feature type="compositionally biased region" description="Low complexity" evidence="2">
    <location>
        <begin position="335"/>
        <end position="352"/>
    </location>
</feature>
<protein>
    <submittedName>
        <fullName evidence="3">Uncharacterized protein</fullName>
    </submittedName>
</protein>
<feature type="compositionally biased region" description="Low complexity" evidence="2">
    <location>
        <begin position="139"/>
        <end position="164"/>
    </location>
</feature>
<name>A0AAW0YAH1_CHEQU</name>
<organism evidence="3 4">
    <name type="scientific">Cherax quadricarinatus</name>
    <name type="common">Australian red claw crayfish</name>
    <dbReference type="NCBI Taxonomy" id="27406"/>
    <lineage>
        <taxon>Eukaryota</taxon>
        <taxon>Metazoa</taxon>
        <taxon>Ecdysozoa</taxon>
        <taxon>Arthropoda</taxon>
        <taxon>Crustacea</taxon>
        <taxon>Multicrustacea</taxon>
        <taxon>Malacostraca</taxon>
        <taxon>Eumalacostraca</taxon>
        <taxon>Eucarida</taxon>
        <taxon>Decapoda</taxon>
        <taxon>Pleocyemata</taxon>
        <taxon>Astacidea</taxon>
        <taxon>Parastacoidea</taxon>
        <taxon>Parastacidae</taxon>
        <taxon>Cherax</taxon>
    </lineage>
</organism>
<feature type="region of interest" description="Disordered" evidence="2">
    <location>
        <begin position="139"/>
        <end position="179"/>
    </location>
</feature>
<feature type="region of interest" description="Disordered" evidence="2">
    <location>
        <begin position="1"/>
        <end position="26"/>
    </location>
</feature>
<dbReference type="PANTHER" id="PTHR14972">
    <property type="entry name" value="AGAP011572-PA"/>
    <property type="match status" value="1"/>
</dbReference>
<feature type="compositionally biased region" description="Low complexity" evidence="2">
    <location>
        <begin position="309"/>
        <end position="322"/>
    </location>
</feature>
<sequence>MSGAGSGEREGRSSSSRRPSPLRATVPVQAMHRTSPLRLRNRISPDTEITPGLDLSTAVTCKGRVRTGRGSQGGEGSALMRRTASLDTIYLKGQWPKDEQSFTHLLNVDKASQTPEEWATSCYGALNLGWSVCEESNNSGSNCSSSSSSNSSSRRPSVSVVSSPWLTSGSQAPPASGEIDKFIRHRLQRTNKEGTITSGLRYSPIHADHSVLAPAPVHPRHHALQHANGGSRAIPIPQLPKPLLPPRLRSSVEGLNQEIERLVLRPSHIPGEDVDDVWGEVARDGRRAPIADYLRFTRSIDTQTPARGSSVSATSSNHTSPSLSPPTSPPPSLDAAMPPSTPSPSGAPTLATSPHINKFLAREPPDGCERVALKQHEDRSGATTRGVWPAVRPPGAFTLRPSQGSAFCPPDRVGSEEMCGATALHVCEHHTATSSEPCPLCGSSSISSPSGYLEAGSSDQDPHQTCQSASCEASATCEASVSTMVLSSASTSIGESPEVTADQ</sequence>
<keyword evidence="4" id="KW-1185">Reference proteome</keyword>
<feature type="compositionally biased region" description="Pro residues" evidence="2">
    <location>
        <begin position="323"/>
        <end position="332"/>
    </location>
</feature>
<dbReference type="AlphaFoldDB" id="A0AAW0YAH1"/>
<dbReference type="InterPro" id="IPR026642">
    <property type="entry name" value="Glcci1/FAM117"/>
</dbReference>
<evidence type="ECO:0000256" key="1">
    <source>
        <dbReference type="ARBA" id="ARBA00022553"/>
    </source>
</evidence>
<dbReference type="EMBL" id="JARKIK010000002">
    <property type="protein sequence ID" value="KAK8753720.1"/>
    <property type="molecule type" value="Genomic_DNA"/>
</dbReference>
<dbReference type="Pfam" id="PF15388">
    <property type="entry name" value="FAM117"/>
    <property type="match status" value="2"/>
</dbReference>